<reference evidence="9 10" key="1">
    <citation type="submission" date="2020-03" db="EMBL/GenBank/DDBJ databases">
        <authorList>
            <person name="Lai Q."/>
        </authorList>
    </citation>
    <scope>NUCLEOTIDE SEQUENCE [LARGE SCALE GENOMIC DNA]</scope>
    <source>
        <strain evidence="9 10">CCUG 25036</strain>
    </source>
</reference>
<feature type="domain" description="CusB-like beta-barrel" evidence="7">
    <location>
        <begin position="236"/>
        <end position="311"/>
    </location>
</feature>
<evidence type="ECO:0000256" key="1">
    <source>
        <dbReference type="ARBA" id="ARBA00009477"/>
    </source>
</evidence>
<dbReference type="Gene3D" id="2.40.30.170">
    <property type="match status" value="1"/>
</dbReference>
<evidence type="ECO:0000256" key="5">
    <source>
        <dbReference type="SAM" id="SignalP"/>
    </source>
</evidence>
<dbReference type="InterPro" id="IPR058790">
    <property type="entry name" value="BSH_CusB"/>
</dbReference>
<dbReference type="FunFam" id="2.40.30.170:FF:000010">
    <property type="entry name" value="Efflux RND transporter periplasmic adaptor subunit"/>
    <property type="match status" value="1"/>
</dbReference>
<dbReference type="InterPro" id="IPR058792">
    <property type="entry name" value="Beta-barrel_RND_2"/>
</dbReference>
<evidence type="ECO:0000256" key="2">
    <source>
        <dbReference type="ARBA" id="ARBA00022448"/>
    </source>
</evidence>
<name>A0A7X5ZIE8_9GAMM</name>
<dbReference type="GO" id="GO:0060003">
    <property type="term" value="P:copper ion export"/>
    <property type="evidence" value="ECO:0007669"/>
    <property type="project" value="TreeGrafter"/>
</dbReference>
<evidence type="ECO:0000259" key="6">
    <source>
        <dbReference type="Pfam" id="PF25919"/>
    </source>
</evidence>
<comment type="caution">
    <text evidence="9">The sequence shown here is derived from an EMBL/GenBank/DDBJ whole genome shotgun (WGS) entry which is preliminary data.</text>
</comment>
<evidence type="ECO:0000313" key="10">
    <source>
        <dbReference type="Proteomes" id="UP000490980"/>
    </source>
</evidence>
<keyword evidence="4" id="KW-0406">Ion transport</keyword>
<dbReference type="GO" id="GO:0016020">
    <property type="term" value="C:membrane"/>
    <property type="evidence" value="ECO:0007669"/>
    <property type="project" value="InterPro"/>
</dbReference>
<dbReference type="GO" id="GO:0046914">
    <property type="term" value="F:transition metal ion binding"/>
    <property type="evidence" value="ECO:0007669"/>
    <property type="project" value="TreeGrafter"/>
</dbReference>
<feature type="chain" id="PRO_5030713296" evidence="5">
    <location>
        <begin position="23"/>
        <end position="403"/>
    </location>
</feature>
<evidence type="ECO:0000259" key="8">
    <source>
        <dbReference type="Pfam" id="PF25975"/>
    </source>
</evidence>
<keyword evidence="10" id="KW-1185">Reference proteome</keyword>
<dbReference type="Pfam" id="PF25919">
    <property type="entry name" value="BSH_CusB"/>
    <property type="match status" value="1"/>
</dbReference>
<dbReference type="Pfam" id="PF25954">
    <property type="entry name" value="Beta-barrel_RND_2"/>
    <property type="match status" value="1"/>
</dbReference>
<dbReference type="PANTHER" id="PTHR30097">
    <property type="entry name" value="CATION EFFLUX SYSTEM PROTEIN CUSB"/>
    <property type="match status" value="1"/>
</dbReference>
<feature type="domain" description="CzcB-like C-terminal circularly permuted SH3-like" evidence="8">
    <location>
        <begin position="320"/>
        <end position="378"/>
    </location>
</feature>
<evidence type="ECO:0000256" key="3">
    <source>
        <dbReference type="ARBA" id="ARBA00022729"/>
    </source>
</evidence>
<dbReference type="PANTHER" id="PTHR30097:SF15">
    <property type="entry name" value="CATION EFFLUX SYSTEM PROTEIN CUSB"/>
    <property type="match status" value="1"/>
</dbReference>
<accession>A0A7X5ZIE8</accession>
<feature type="signal peptide" evidence="5">
    <location>
        <begin position="1"/>
        <end position="22"/>
    </location>
</feature>
<keyword evidence="3 5" id="KW-0732">Signal</keyword>
<evidence type="ECO:0000313" key="9">
    <source>
        <dbReference type="EMBL" id="NII06802.1"/>
    </source>
</evidence>
<dbReference type="GO" id="GO:0015679">
    <property type="term" value="P:plasma membrane copper ion transport"/>
    <property type="evidence" value="ECO:0007669"/>
    <property type="project" value="TreeGrafter"/>
</dbReference>
<keyword evidence="2" id="KW-0813">Transport</keyword>
<proteinExistence type="inferred from homology"/>
<sequence length="403" mass="42382">MFLVTTALAAAIAAGFVAGRHADTPAPSAPEATGKKILYWYDPMIPDQHFPKAGLSPMGMDMVPRYAADGDGGSASVRIDPSVRQNLGLRTAPVIRRHLVQRIDVPATVAWDLTESVTVSARADGVVDRLFTAAPSTMVTAGQPLATLVSPEWNSALAENEALRHVHSDDARALAGASRERLAALGLDTGAVRGAGRTGGATLIAPRAGVLATVDVREGQRVIAGQTLMTIAGLDRVWVDASVPQASAAQVMAGMPVTVRVDGIAEPFHATVDTLLAMVDTDTRTRRARIVLPDPQHRLAPGMFAHVTIEATASTEHPLVPDEALVETGEQARVIVDDGDGRFRPQEVRTGQSSGGYTEIVDGLQGDERVVVSGQFLLDSEASLSGSLRRLDAQPTPAKEASP</sequence>
<dbReference type="NCBIfam" id="TIGR01730">
    <property type="entry name" value="RND_mfp"/>
    <property type="match status" value="1"/>
</dbReference>
<dbReference type="InterPro" id="IPR006143">
    <property type="entry name" value="RND_pump_MFP"/>
</dbReference>
<dbReference type="Proteomes" id="UP000490980">
    <property type="component" value="Unassembled WGS sequence"/>
</dbReference>
<feature type="domain" description="CusB-like barrel-sandwich hybrid" evidence="6">
    <location>
        <begin position="118"/>
        <end position="232"/>
    </location>
</feature>
<organism evidence="9 10">
    <name type="scientific">Luteibacter anthropi</name>
    <dbReference type="NCBI Taxonomy" id="564369"/>
    <lineage>
        <taxon>Bacteria</taxon>
        <taxon>Pseudomonadati</taxon>
        <taxon>Pseudomonadota</taxon>
        <taxon>Gammaproteobacteria</taxon>
        <taxon>Lysobacterales</taxon>
        <taxon>Rhodanobacteraceae</taxon>
        <taxon>Luteibacter</taxon>
    </lineage>
</organism>
<dbReference type="InterPro" id="IPR058649">
    <property type="entry name" value="CzcB_C"/>
</dbReference>
<dbReference type="AlphaFoldDB" id="A0A7X5ZIE8"/>
<evidence type="ECO:0000259" key="7">
    <source>
        <dbReference type="Pfam" id="PF25954"/>
    </source>
</evidence>
<evidence type="ECO:0000256" key="4">
    <source>
        <dbReference type="ARBA" id="ARBA00023065"/>
    </source>
</evidence>
<dbReference type="GO" id="GO:0030288">
    <property type="term" value="C:outer membrane-bounded periplasmic space"/>
    <property type="evidence" value="ECO:0007669"/>
    <property type="project" value="TreeGrafter"/>
</dbReference>
<dbReference type="Gene3D" id="2.40.420.20">
    <property type="match status" value="1"/>
</dbReference>
<dbReference type="EMBL" id="JAARLZ010000005">
    <property type="protein sequence ID" value="NII06802.1"/>
    <property type="molecule type" value="Genomic_DNA"/>
</dbReference>
<comment type="similarity">
    <text evidence="1">Belongs to the membrane fusion protein (MFP) (TC 8.A.1) family.</text>
</comment>
<dbReference type="Pfam" id="PF25975">
    <property type="entry name" value="CzcB_C"/>
    <property type="match status" value="1"/>
</dbReference>
<dbReference type="FunFam" id="2.40.420.20:FF:000003">
    <property type="entry name" value="Cation efflux system protein cusB"/>
    <property type="match status" value="1"/>
</dbReference>
<gene>
    <name evidence="9" type="ORF">HBF25_10430</name>
</gene>
<dbReference type="GO" id="GO:0022857">
    <property type="term" value="F:transmembrane transporter activity"/>
    <property type="evidence" value="ECO:0007669"/>
    <property type="project" value="InterPro"/>
</dbReference>
<dbReference type="InterPro" id="IPR051909">
    <property type="entry name" value="MFP_Cation_Efflux"/>
</dbReference>
<protein>
    <submittedName>
        <fullName evidence="9">Efflux RND transporter periplasmic adaptor subunit</fullName>
    </submittedName>
</protein>
<dbReference type="SUPFAM" id="SSF111369">
    <property type="entry name" value="HlyD-like secretion proteins"/>
    <property type="match status" value="1"/>
</dbReference>